<gene>
    <name evidence="2" type="ORF">Cylst_1218</name>
</gene>
<dbReference type="AlphaFoldDB" id="K9WUP5"/>
<accession>K9WUP5</accession>
<name>K9WUP5_9NOST</name>
<keyword evidence="3" id="KW-1185">Reference proteome</keyword>
<dbReference type="Proteomes" id="UP000010475">
    <property type="component" value="Chromosome"/>
</dbReference>
<protein>
    <submittedName>
        <fullName evidence="2">Uncharacterized protein</fullName>
    </submittedName>
</protein>
<dbReference type="eggNOG" id="COG1672">
    <property type="taxonomic scope" value="Bacteria"/>
</dbReference>
<reference evidence="2 3" key="1">
    <citation type="submission" date="2012-06" db="EMBL/GenBank/DDBJ databases">
        <title>Finished chromosome of genome of Cylindrospermum stagnale PCC 7417.</title>
        <authorList>
            <consortium name="US DOE Joint Genome Institute"/>
            <person name="Gugger M."/>
            <person name="Coursin T."/>
            <person name="Rippka R."/>
            <person name="Tandeau De Marsac N."/>
            <person name="Huntemann M."/>
            <person name="Wei C.-L."/>
            <person name="Han J."/>
            <person name="Detter J.C."/>
            <person name="Han C."/>
            <person name="Tapia R."/>
            <person name="Chen A."/>
            <person name="Kyrpides N."/>
            <person name="Mavromatis K."/>
            <person name="Markowitz V."/>
            <person name="Szeto E."/>
            <person name="Ivanova N."/>
            <person name="Pagani I."/>
            <person name="Pati A."/>
            <person name="Goodwin L."/>
            <person name="Nordberg H.P."/>
            <person name="Cantor M.N."/>
            <person name="Hua S.X."/>
            <person name="Woyke T."/>
            <person name="Kerfeld C.A."/>
        </authorList>
    </citation>
    <scope>NUCLEOTIDE SEQUENCE [LARGE SCALE GENOMIC DNA]</scope>
    <source>
        <strain evidence="2 3">PCC 7417</strain>
    </source>
</reference>
<dbReference type="OrthoDB" id="161433at2"/>
<dbReference type="RefSeq" id="WP_015206772.1">
    <property type="nucleotide sequence ID" value="NC_019757.1"/>
</dbReference>
<evidence type="ECO:0000256" key="1">
    <source>
        <dbReference type="SAM" id="Coils"/>
    </source>
</evidence>
<feature type="coiled-coil region" evidence="1">
    <location>
        <begin position="69"/>
        <end position="96"/>
    </location>
</feature>
<dbReference type="HOGENOM" id="CLU_2315613_0_0_3"/>
<keyword evidence="1" id="KW-0175">Coiled coil</keyword>
<dbReference type="EMBL" id="CP003642">
    <property type="protein sequence ID" value="AFZ23516.1"/>
    <property type="molecule type" value="Genomic_DNA"/>
</dbReference>
<proteinExistence type="predicted"/>
<dbReference type="KEGG" id="csg:Cylst_1218"/>
<organism evidence="2 3">
    <name type="scientific">Cylindrospermum stagnale PCC 7417</name>
    <dbReference type="NCBI Taxonomy" id="56107"/>
    <lineage>
        <taxon>Bacteria</taxon>
        <taxon>Bacillati</taxon>
        <taxon>Cyanobacteriota</taxon>
        <taxon>Cyanophyceae</taxon>
        <taxon>Nostocales</taxon>
        <taxon>Nostocaceae</taxon>
        <taxon>Cylindrospermum</taxon>
    </lineage>
</organism>
<evidence type="ECO:0000313" key="3">
    <source>
        <dbReference type="Proteomes" id="UP000010475"/>
    </source>
</evidence>
<evidence type="ECO:0000313" key="2">
    <source>
        <dbReference type="EMBL" id="AFZ23516.1"/>
    </source>
</evidence>
<sequence>MVASSKTITQANAQIQLSQVREVSTSLTAGQKRRLQPRLDALQIEFDRHSQKVKRMWSDLSIEAGTAVKFQLEQQLLEEEAQLAHLSDELDQIESALAS</sequence>